<proteinExistence type="predicted"/>
<sequence>MGRIKENKDKKSIKAISEASLNIEIINKDDALLFSDLKAIQLYKDQGRFEDFLHDLKFSVMRGESWNKDELEYAREIKRLLNEEIIVKKGAYWWTSPNSPVYCAKKEGHIRINGKFYKFTKGEEITFQCRMAMEQRNLKTPLLIKKFKPTDKTMLCGEMKNSMKGM</sequence>
<comment type="caution">
    <text evidence="1">The sequence shown here is derived from an EMBL/GenBank/DDBJ whole genome shotgun (WGS) entry which is preliminary data.</text>
</comment>
<dbReference type="AlphaFoldDB" id="A0A0F9NT99"/>
<gene>
    <name evidence="1" type="ORF">LCGC14_0928770</name>
</gene>
<organism evidence="1">
    <name type="scientific">marine sediment metagenome</name>
    <dbReference type="NCBI Taxonomy" id="412755"/>
    <lineage>
        <taxon>unclassified sequences</taxon>
        <taxon>metagenomes</taxon>
        <taxon>ecological metagenomes</taxon>
    </lineage>
</organism>
<reference evidence="1" key="1">
    <citation type="journal article" date="2015" name="Nature">
        <title>Complex archaea that bridge the gap between prokaryotes and eukaryotes.</title>
        <authorList>
            <person name="Spang A."/>
            <person name="Saw J.H."/>
            <person name="Jorgensen S.L."/>
            <person name="Zaremba-Niedzwiedzka K."/>
            <person name="Martijn J."/>
            <person name="Lind A.E."/>
            <person name="van Eijk R."/>
            <person name="Schleper C."/>
            <person name="Guy L."/>
            <person name="Ettema T.J."/>
        </authorList>
    </citation>
    <scope>NUCLEOTIDE SEQUENCE</scope>
</reference>
<name>A0A0F9NT99_9ZZZZ</name>
<dbReference type="EMBL" id="LAZR01003179">
    <property type="protein sequence ID" value="KKN21104.1"/>
    <property type="molecule type" value="Genomic_DNA"/>
</dbReference>
<protein>
    <submittedName>
        <fullName evidence="1">Uncharacterized protein</fullName>
    </submittedName>
</protein>
<evidence type="ECO:0000313" key="1">
    <source>
        <dbReference type="EMBL" id="KKN21104.1"/>
    </source>
</evidence>
<accession>A0A0F9NT99</accession>